<organism evidence="1 2">
    <name type="scientific">Caldicellulosiruptor acetigenus 6A</name>
    <dbReference type="NCBI Taxonomy" id="632516"/>
    <lineage>
        <taxon>Bacteria</taxon>
        <taxon>Bacillati</taxon>
        <taxon>Bacillota</taxon>
        <taxon>Bacillota incertae sedis</taxon>
        <taxon>Caldicellulosiruptorales</taxon>
        <taxon>Caldicellulosiruptoraceae</taxon>
        <taxon>Caldicellulosiruptor</taxon>
    </lineage>
</organism>
<dbReference type="EMBL" id="CP003001">
    <property type="protein sequence ID" value="AEM73096.1"/>
    <property type="molecule type" value="Genomic_DNA"/>
</dbReference>
<dbReference type="KEGG" id="clc:Calla_0436"/>
<dbReference type="Proteomes" id="UP000009257">
    <property type="component" value="Chromosome"/>
</dbReference>
<proteinExistence type="predicted"/>
<protein>
    <submittedName>
        <fullName evidence="1">Uncharacterized protein</fullName>
    </submittedName>
</protein>
<accession>G2PY76</accession>
<evidence type="ECO:0000313" key="2">
    <source>
        <dbReference type="Proteomes" id="UP000009257"/>
    </source>
</evidence>
<sequence length="455" mass="54020">MSEIKIYNLNKIFENYGKPTEFKLSLLLEKSICYVEMIYQSYNYILFVIKDGDETIYVNSIIIVTLDNDKVKTTFSYSPKNKILEIIYFDEEKLSLLAYVTEAISSNLVELKIFQIDLTKNEEKLIYKYTLNYYEESASSITYTPIHIRAVNNKYIMLITPNVIFYKNKVALLIDIENKKEIFIDPHITDNHYIYELVNMVNIWIKGKNYIFIKTGRFCSFEKRDFFYSKNKDYKDEIETILIIPCDELIQNLDKSADFKFSEYLVDKADYNASLDFSFDANVFYIPNYTYNKFSSILYNKENFIDKKTDIILYDLENKKYYHIGSLPFPLEKIPTIYSENDRYFVMYSPFYINRLGTFFDKYLIKHYLDTNEILFMELPITISKNELLNAVYFFKNDTIVETKNPDTKQNFIYSVNHDKLIANTSYGENYLPILNIKTGDLSSIIIYPRFLSKS</sequence>
<reference evidence="1 2" key="1">
    <citation type="submission" date="2011-08" db="EMBL/GenBank/DDBJ databases">
        <title>Complete sequence of Caldicellulosiruptor lactoaceticus 6A.</title>
        <authorList>
            <consortium name="US DOE Joint Genome Institute"/>
            <person name="Lucas S."/>
            <person name="Han J."/>
            <person name="Lapidus A."/>
            <person name="Cheng J.-F."/>
            <person name="Goodwin L."/>
            <person name="Pitluck S."/>
            <person name="Peters L."/>
            <person name="Davenport K."/>
            <person name="Detter J.C."/>
            <person name="Han C."/>
            <person name="Tapia R."/>
            <person name="Land M."/>
            <person name="Hauser L."/>
            <person name="Kyrpides N."/>
            <person name="Ivanova N."/>
            <person name="Ovchinnikova G."/>
            <person name="Pagani I."/>
            <person name="Blumer-Schuette S.E."/>
            <person name="Kelly R.M."/>
            <person name="Woyke T."/>
        </authorList>
    </citation>
    <scope>NUCLEOTIDE SEQUENCE [LARGE SCALE GENOMIC DNA]</scope>
    <source>
        <strain evidence="1 2">6A</strain>
    </source>
</reference>
<evidence type="ECO:0000313" key="1">
    <source>
        <dbReference type="EMBL" id="AEM73096.1"/>
    </source>
</evidence>
<dbReference type="HOGENOM" id="CLU_588864_0_0_9"/>
<dbReference type="RefSeq" id="WP_014042019.1">
    <property type="nucleotide sequence ID" value="NC_015949.1"/>
</dbReference>
<name>G2PY76_9FIRM</name>
<gene>
    <name evidence="1" type="ORF">Calla_0436</name>
</gene>
<dbReference type="AlphaFoldDB" id="G2PY76"/>